<dbReference type="AlphaFoldDB" id="A0A3N4K9C8"/>
<organism evidence="2 3">
    <name type="scientific">Choiromyces venosus 120613-1</name>
    <dbReference type="NCBI Taxonomy" id="1336337"/>
    <lineage>
        <taxon>Eukaryota</taxon>
        <taxon>Fungi</taxon>
        <taxon>Dikarya</taxon>
        <taxon>Ascomycota</taxon>
        <taxon>Pezizomycotina</taxon>
        <taxon>Pezizomycetes</taxon>
        <taxon>Pezizales</taxon>
        <taxon>Tuberaceae</taxon>
        <taxon>Choiromyces</taxon>
    </lineage>
</organism>
<gene>
    <name evidence="2" type="ORF">L873DRAFT_1787569</name>
</gene>
<feature type="transmembrane region" description="Helical" evidence="1">
    <location>
        <begin position="108"/>
        <end position="129"/>
    </location>
</feature>
<reference evidence="2 3" key="1">
    <citation type="journal article" date="2018" name="Nat. Ecol. Evol.">
        <title>Pezizomycetes genomes reveal the molecular basis of ectomycorrhizal truffle lifestyle.</title>
        <authorList>
            <person name="Murat C."/>
            <person name="Payen T."/>
            <person name="Noel B."/>
            <person name="Kuo A."/>
            <person name="Morin E."/>
            <person name="Chen J."/>
            <person name="Kohler A."/>
            <person name="Krizsan K."/>
            <person name="Balestrini R."/>
            <person name="Da Silva C."/>
            <person name="Montanini B."/>
            <person name="Hainaut M."/>
            <person name="Levati E."/>
            <person name="Barry K.W."/>
            <person name="Belfiori B."/>
            <person name="Cichocki N."/>
            <person name="Clum A."/>
            <person name="Dockter R.B."/>
            <person name="Fauchery L."/>
            <person name="Guy J."/>
            <person name="Iotti M."/>
            <person name="Le Tacon F."/>
            <person name="Lindquist E.A."/>
            <person name="Lipzen A."/>
            <person name="Malagnac F."/>
            <person name="Mello A."/>
            <person name="Molinier V."/>
            <person name="Miyauchi S."/>
            <person name="Poulain J."/>
            <person name="Riccioni C."/>
            <person name="Rubini A."/>
            <person name="Sitrit Y."/>
            <person name="Splivallo R."/>
            <person name="Traeger S."/>
            <person name="Wang M."/>
            <person name="Zifcakova L."/>
            <person name="Wipf D."/>
            <person name="Zambonelli A."/>
            <person name="Paolocci F."/>
            <person name="Nowrousian M."/>
            <person name="Ottonello S."/>
            <person name="Baldrian P."/>
            <person name="Spatafora J.W."/>
            <person name="Henrissat B."/>
            <person name="Nagy L.G."/>
            <person name="Aury J.M."/>
            <person name="Wincker P."/>
            <person name="Grigoriev I.V."/>
            <person name="Bonfante P."/>
            <person name="Martin F.M."/>
        </authorList>
    </citation>
    <scope>NUCLEOTIDE SEQUENCE [LARGE SCALE GENOMIC DNA]</scope>
    <source>
        <strain evidence="2 3">120613-1</strain>
    </source>
</reference>
<evidence type="ECO:0000256" key="1">
    <source>
        <dbReference type="SAM" id="Phobius"/>
    </source>
</evidence>
<keyword evidence="1" id="KW-0812">Transmembrane</keyword>
<keyword evidence="1" id="KW-0472">Membrane</keyword>
<accession>A0A3N4K9C8</accession>
<keyword evidence="3" id="KW-1185">Reference proteome</keyword>
<name>A0A3N4K9C8_9PEZI</name>
<sequence length="197" mass="21064">MQKEALSTSYSEYGAVPLLAPWKQAPAEAVSGTSGDAGSISAINDGSSIGSVGGTLKDDFKADAIINNSRIGSSIIFKDDSINGTVDNDGRISFGNDGIIITINNNSVLAAVPVVFVMAVVLAMVPAVLTCLTVRAGTDEAAIARRNAVDLIFRVKDAEQRRVTEDETWRPENQVLDAGNIRKSNNKVVEWLWKRNL</sequence>
<evidence type="ECO:0000313" key="3">
    <source>
        <dbReference type="Proteomes" id="UP000276215"/>
    </source>
</evidence>
<protein>
    <submittedName>
        <fullName evidence="2">Uncharacterized protein</fullName>
    </submittedName>
</protein>
<evidence type="ECO:0000313" key="2">
    <source>
        <dbReference type="EMBL" id="RPB02565.1"/>
    </source>
</evidence>
<dbReference type="Proteomes" id="UP000276215">
    <property type="component" value="Unassembled WGS sequence"/>
</dbReference>
<keyword evidence="1" id="KW-1133">Transmembrane helix</keyword>
<proteinExistence type="predicted"/>
<dbReference type="EMBL" id="ML120367">
    <property type="protein sequence ID" value="RPB02565.1"/>
    <property type="molecule type" value="Genomic_DNA"/>
</dbReference>